<reference evidence="2" key="1">
    <citation type="submission" date="2013-06" db="EMBL/GenBank/DDBJ databases">
        <authorList>
            <person name="Zhao Q."/>
        </authorList>
    </citation>
    <scope>NUCLEOTIDE SEQUENCE</scope>
    <source>
        <strain evidence="2">cv. W1943</strain>
    </source>
</reference>
<dbReference type="Gramene" id="ORUFI02G24980.1">
    <property type="protein sequence ID" value="ORUFI02G24980.1"/>
    <property type="gene ID" value="ORUFI02G24980"/>
</dbReference>
<protein>
    <submittedName>
        <fullName evidence="1">Uncharacterized protein</fullName>
    </submittedName>
</protein>
<accession>A0A0E0NHK9</accession>
<proteinExistence type="predicted"/>
<sequence>MGDAQPGTRNACGQRPRERRCGFMIHHKLDSLDEHIYPLTGATGKELYPPHRRGVGSKIPEKPEWLRLVAQGRTGEIT</sequence>
<dbReference type="AlphaFoldDB" id="A0A0E0NHK9"/>
<evidence type="ECO:0000313" key="2">
    <source>
        <dbReference type="Proteomes" id="UP000008022"/>
    </source>
</evidence>
<dbReference type="Proteomes" id="UP000008022">
    <property type="component" value="Unassembled WGS sequence"/>
</dbReference>
<dbReference type="HOGENOM" id="CLU_2626296_0_0_1"/>
<reference evidence="1" key="2">
    <citation type="submission" date="2015-06" db="UniProtKB">
        <authorList>
            <consortium name="EnsemblPlants"/>
        </authorList>
    </citation>
    <scope>IDENTIFICATION</scope>
</reference>
<name>A0A0E0NHK9_ORYRU</name>
<evidence type="ECO:0000313" key="1">
    <source>
        <dbReference type="EnsemblPlants" id="ORUFI02G24980.1"/>
    </source>
</evidence>
<dbReference type="EnsemblPlants" id="ORUFI02G24980.1">
    <property type="protein sequence ID" value="ORUFI02G24980.1"/>
    <property type="gene ID" value="ORUFI02G24980"/>
</dbReference>
<keyword evidence="2" id="KW-1185">Reference proteome</keyword>
<organism evidence="1 2">
    <name type="scientific">Oryza rufipogon</name>
    <name type="common">Brownbeard rice</name>
    <name type="synonym">Asian wild rice</name>
    <dbReference type="NCBI Taxonomy" id="4529"/>
    <lineage>
        <taxon>Eukaryota</taxon>
        <taxon>Viridiplantae</taxon>
        <taxon>Streptophyta</taxon>
        <taxon>Embryophyta</taxon>
        <taxon>Tracheophyta</taxon>
        <taxon>Spermatophyta</taxon>
        <taxon>Magnoliopsida</taxon>
        <taxon>Liliopsida</taxon>
        <taxon>Poales</taxon>
        <taxon>Poaceae</taxon>
        <taxon>BOP clade</taxon>
        <taxon>Oryzoideae</taxon>
        <taxon>Oryzeae</taxon>
        <taxon>Oryzinae</taxon>
        <taxon>Oryza</taxon>
    </lineage>
</organism>